<dbReference type="InterPro" id="IPR004038">
    <property type="entry name" value="Ribosomal_eL8/eL30/eS12/Gad45"/>
</dbReference>
<evidence type="ECO:0000256" key="1">
    <source>
        <dbReference type="ARBA" id="ARBA00007337"/>
    </source>
</evidence>
<organism evidence="4 5">
    <name type="scientific">Cohnella faecalis</name>
    <dbReference type="NCBI Taxonomy" id="2315694"/>
    <lineage>
        <taxon>Bacteria</taxon>
        <taxon>Bacillati</taxon>
        <taxon>Bacillota</taxon>
        <taxon>Bacilli</taxon>
        <taxon>Bacillales</taxon>
        <taxon>Paenibacillaceae</taxon>
        <taxon>Cohnella</taxon>
    </lineage>
</organism>
<evidence type="ECO:0000313" key="5">
    <source>
        <dbReference type="Proteomes" id="UP000266340"/>
    </source>
</evidence>
<proteinExistence type="inferred from homology"/>
<dbReference type="Pfam" id="PF01248">
    <property type="entry name" value="Ribosomal_L7Ae"/>
    <property type="match status" value="1"/>
</dbReference>
<dbReference type="PRINTS" id="PR00884">
    <property type="entry name" value="RIBOSOMALHS6"/>
</dbReference>
<dbReference type="Gene3D" id="3.30.1330.30">
    <property type="match status" value="1"/>
</dbReference>
<dbReference type="GO" id="GO:0005840">
    <property type="term" value="C:ribosome"/>
    <property type="evidence" value="ECO:0007669"/>
    <property type="project" value="UniProtKB-KW"/>
</dbReference>
<dbReference type="AlphaFoldDB" id="A0A398D1D3"/>
<evidence type="ECO:0000256" key="2">
    <source>
        <dbReference type="ARBA" id="ARBA00023274"/>
    </source>
</evidence>
<name>A0A398D1D3_9BACL</name>
<accession>A0A398D1D3</accession>
<gene>
    <name evidence="4" type="ORF">D3H35_02210</name>
</gene>
<dbReference type="SUPFAM" id="SSF55315">
    <property type="entry name" value="L30e-like"/>
    <property type="match status" value="1"/>
</dbReference>
<sequence length="84" mass="8970">MTTNDYGLQAGNVKIGTKQTIKTVEQGDAAEVFVAQDADPRTVARVIQLCEQLGVKLTYVDTMRNLGKACGIEVGAAMAAIIRE</sequence>
<keyword evidence="4" id="KW-0689">Ribosomal protein</keyword>
<evidence type="ECO:0000313" key="4">
    <source>
        <dbReference type="EMBL" id="RIE04984.1"/>
    </source>
</evidence>
<dbReference type="InterPro" id="IPR018492">
    <property type="entry name" value="Ribosomal_eL8/Nhp2"/>
</dbReference>
<dbReference type="EMBL" id="QXJM01000016">
    <property type="protein sequence ID" value="RIE04984.1"/>
    <property type="molecule type" value="Genomic_DNA"/>
</dbReference>
<evidence type="ECO:0000259" key="3">
    <source>
        <dbReference type="Pfam" id="PF01248"/>
    </source>
</evidence>
<protein>
    <submittedName>
        <fullName evidence="4">50S ribosomal protein L7ae-like protein</fullName>
    </submittedName>
</protein>
<dbReference type="Proteomes" id="UP000266340">
    <property type="component" value="Unassembled WGS sequence"/>
</dbReference>
<dbReference type="InterPro" id="IPR029064">
    <property type="entry name" value="Ribosomal_eL30-like_sf"/>
</dbReference>
<dbReference type="PRINTS" id="PR00881">
    <property type="entry name" value="L7ARS6FAMILY"/>
</dbReference>
<dbReference type="GO" id="GO:1990904">
    <property type="term" value="C:ribonucleoprotein complex"/>
    <property type="evidence" value="ECO:0007669"/>
    <property type="project" value="UniProtKB-KW"/>
</dbReference>
<comment type="caution">
    <text evidence="4">The sequence shown here is derived from an EMBL/GenBank/DDBJ whole genome shotgun (WGS) entry which is preliminary data.</text>
</comment>
<reference evidence="4 5" key="1">
    <citation type="submission" date="2018-09" db="EMBL/GenBank/DDBJ databases">
        <title>Cohnella cavernae sp. nov., isolated from a karst cave.</title>
        <authorList>
            <person name="Zhu H."/>
        </authorList>
    </citation>
    <scope>NUCLEOTIDE SEQUENCE [LARGE SCALE GENOMIC DNA]</scope>
    <source>
        <strain evidence="4 5">K2E09-144</strain>
    </source>
</reference>
<keyword evidence="2" id="KW-0687">Ribonucleoprotein</keyword>
<comment type="similarity">
    <text evidence="1">Belongs to the eukaryotic ribosomal protein eL8 family.</text>
</comment>
<dbReference type="RefSeq" id="WP_119147585.1">
    <property type="nucleotide sequence ID" value="NZ_JBHSOV010000010.1"/>
</dbReference>
<feature type="domain" description="Ribosomal protein eL8/eL30/eS12/Gadd45" evidence="3">
    <location>
        <begin position="9"/>
        <end position="82"/>
    </location>
</feature>
<dbReference type="OrthoDB" id="2353623at2"/>
<keyword evidence="5" id="KW-1185">Reference proteome</keyword>